<dbReference type="InterPro" id="IPR050216">
    <property type="entry name" value="LRR_domain-containing"/>
</dbReference>
<dbReference type="RefSeq" id="WP_002698587.1">
    <property type="nucleotide sequence ID" value="NZ_AAWS01000019.1"/>
</dbReference>
<dbReference type="InterPro" id="IPR055414">
    <property type="entry name" value="LRR_R13L4/SHOC2-like"/>
</dbReference>
<proteinExistence type="predicted"/>
<dbReference type="Pfam" id="PF13855">
    <property type="entry name" value="LRR_8"/>
    <property type="match status" value="1"/>
</dbReference>
<gene>
    <name evidence="4" type="ORF">M23134_02610</name>
</gene>
<name>A1ZNQ2_MICM2</name>
<keyword evidence="5" id="KW-1185">Reference proteome</keyword>
<dbReference type="InterPro" id="IPR003591">
    <property type="entry name" value="Leu-rich_rpt_typical-subtyp"/>
</dbReference>
<dbReference type="EMBL" id="AAWS01000019">
    <property type="protein sequence ID" value="EAY27941.1"/>
    <property type="molecule type" value="Genomic_DNA"/>
</dbReference>
<evidence type="ECO:0000256" key="1">
    <source>
        <dbReference type="ARBA" id="ARBA00022614"/>
    </source>
</evidence>
<evidence type="ECO:0000313" key="4">
    <source>
        <dbReference type="EMBL" id="EAY27941.1"/>
    </source>
</evidence>
<dbReference type="PROSITE" id="PS51450">
    <property type="entry name" value="LRR"/>
    <property type="match status" value="3"/>
</dbReference>
<keyword evidence="2" id="KW-0677">Repeat</keyword>
<accession>A1ZNQ2</accession>
<dbReference type="eggNOG" id="COG4886">
    <property type="taxonomic scope" value="Bacteria"/>
</dbReference>
<keyword evidence="1" id="KW-0433">Leucine-rich repeat</keyword>
<dbReference type="InterPro" id="IPR032675">
    <property type="entry name" value="LRR_dom_sf"/>
</dbReference>
<comment type="caution">
    <text evidence="4">The sequence shown here is derived from an EMBL/GenBank/DDBJ whole genome shotgun (WGS) entry which is preliminary data.</text>
</comment>
<dbReference type="PANTHER" id="PTHR48051:SF1">
    <property type="entry name" value="RAS SUPPRESSOR PROTEIN 1"/>
    <property type="match status" value="1"/>
</dbReference>
<evidence type="ECO:0000259" key="3">
    <source>
        <dbReference type="Pfam" id="PF23598"/>
    </source>
</evidence>
<feature type="domain" description="Disease resistance R13L4/SHOC-2-like LRR" evidence="3">
    <location>
        <begin position="149"/>
        <end position="206"/>
    </location>
</feature>
<dbReference type="InterPro" id="IPR001611">
    <property type="entry name" value="Leu-rich_rpt"/>
</dbReference>
<dbReference type="PANTHER" id="PTHR48051">
    <property type="match status" value="1"/>
</dbReference>
<dbReference type="Gene3D" id="3.80.10.10">
    <property type="entry name" value="Ribonuclease Inhibitor"/>
    <property type="match status" value="1"/>
</dbReference>
<dbReference type="AlphaFoldDB" id="A1ZNQ2"/>
<dbReference type="OrthoDB" id="874855at2"/>
<evidence type="ECO:0000313" key="5">
    <source>
        <dbReference type="Proteomes" id="UP000004095"/>
    </source>
</evidence>
<sequence length="228" mass="25548">MKQPIYPKNIAYSLSNSSTHNESATLKQLRHRGASVELPEKPNPTSKVSHLQRNKPSLTPIITVQMCSSKLKKLPLAVTQCVHAKALILAFNELEALPTEIGNMHNLEYLYLNFNRLKGLPNAIKYASKLKALTLVGNGLQQIPSQAFELHQLCWLDMSFNKISHLPENIGALTKLKTLTLSHNYIRTIPKSIASLAQLKYLSLQGNFLTGKEKEKVNNLLPNTQIKF</sequence>
<dbReference type="Proteomes" id="UP000004095">
    <property type="component" value="Unassembled WGS sequence"/>
</dbReference>
<dbReference type="Pfam" id="PF23598">
    <property type="entry name" value="LRR_14"/>
    <property type="match status" value="1"/>
</dbReference>
<dbReference type="SUPFAM" id="SSF52058">
    <property type="entry name" value="L domain-like"/>
    <property type="match status" value="1"/>
</dbReference>
<dbReference type="GO" id="GO:0005737">
    <property type="term" value="C:cytoplasm"/>
    <property type="evidence" value="ECO:0007669"/>
    <property type="project" value="TreeGrafter"/>
</dbReference>
<protein>
    <submittedName>
        <fullName evidence="4">Leucine-rich repeat containing protein</fullName>
    </submittedName>
</protein>
<evidence type="ECO:0000256" key="2">
    <source>
        <dbReference type="ARBA" id="ARBA00022737"/>
    </source>
</evidence>
<organism evidence="4 5">
    <name type="scientific">Microscilla marina ATCC 23134</name>
    <dbReference type="NCBI Taxonomy" id="313606"/>
    <lineage>
        <taxon>Bacteria</taxon>
        <taxon>Pseudomonadati</taxon>
        <taxon>Bacteroidota</taxon>
        <taxon>Cytophagia</taxon>
        <taxon>Cytophagales</taxon>
        <taxon>Microscillaceae</taxon>
        <taxon>Microscilla</taxon>
    </lineage>
</organism>
<dbReference type="SMART" id="SM00369">
    <property type="entry name" value="LRR_TYP"/>
    <property type="match status" value="3"/>
</dbReference>
<dbReference type="SMART" id="SM00365">
    <property type="entry name" value="LRR_SD22"/>
    <property type="match status" value="3"/>
</dbReference>
<reference evidence="4 5" key="1">
    <citation type="submission" date="2007-01" db="EMBL/GenBank/DDBJ databases">
        <authorList>
            <person name="Haygood M."/>
            <person name="Podell S."/>
            <person name="Anderson C."/>
            <person name="Hopkinson B."/>
            <person name="Roe K."/>
            <person name="Barbeau K."/>
            <person name="Gaasterland T."/>
            <person name="Ferriera S."/>
            <person name="Johnson J."/>
            <person name="Kravitz S."/>
            <person name="Beeson K."/>
            <person name="Sutton G."/>
            <person name="Rogers Y.-H."/>
            <person name="Friedman R."/>
            <person name="Frazier M."/>
            <person name="Venter J.C."/>
        </authorList>
    </citation>
    <scope>NUCLEOTIDE SEQUENCE [LARGE SCALE GENOMIC DNA]</scope>
    <source>
        <strain evidence="4 5">ATCC 23134</strain>
    </source>
</reference>